<dbReference type="PROSITE" id="PS50943">
    <property type="entry name" value="HTH_CROC1"/>
    <property type="match status" value="1"/>
</dbReference>
<evidence type="ECO:0000256" key="3">
    <source>
        <dbReference type="ARBA" id="ARBA00023163"/>
    </source>
</evidence>
<evidence type="ECO:0000256" key="2">
    <source>
        <dbReference type="ARBA" id="ARBA00023125"/>
    </source>
</evidence>
<gene>
    <name evidence="5" type="ORF">HX871_09870</name>
</gene>
<comment type="caution">
    <text evidence="5">The sequence shown here is derived from an EMBL/GenBank/DDBJ whole genome shotgun (WGS) entry which is preliminary data.</text>
</comment>
<sequence length="155" mass="17053">MSLSEAFAAVVRALRQKSGMSQDDLPLIDRSYLSRVERGKGNVSIEMLMKISKMLDTEPSVLMLLTTSLLSEESTDIALERISGKLEALKVTGVIELIYSSGTPRQHGRPYSLAASERLKLAPQLKQKGLSNSEIARELEVSKSTVQRYLAKSAL</sequence>
<dbReference type="Pfam" id="PF13384">
    <property type="entry name" value="HTH_23"/>
    <property type="match status" value="1"/>
</dbReference>
<keyword evidence="1" id="KW-0805">Transcription regulation</keyword>
<feature type="domain" description="HTH cro/C1-type" evidence="4">
    <location>
        <begin position="11"/>
        <end position="62"/>
    </location>
</feature>
<dbReference type="RefSeq" id="WP_177059336.1">
    <property type="nucleotide sequence ID" value="NZ_JACARY010000013.1"/>
</dbReference>
<accession>A0ABX2QSC8</accession>
<dbReference type="SMART" id="SM00530">
    <property type="entry name" value="HTH_XRE"/>
    <property type="match status" value="1"/>
</dbReference>
<protein>
    <submittedName>
        <fullName evidence="5">Transcriptional regulator</fullName>
    </submittedName>
</protein>
<keyword evidence="2" id="KW-0238">DNA-binding</keyword>
<dbReference type="InterPro" id="IPR010982">
    <property type="entry name" value="Lambda_DNA-bd_dom_sf"/>
</dbReference>
<keyword evidence="3" id="KW-0804">Transcription</keyword>
<proteinExistence type="predicted"/>
<dbReference type="Gene3D" id="1.10.10.60">
    <property type="entry name" value="Homeodomain-like"/>
    <property type="match status" value="1"/>
</dbReference>
<keyword evidence="6" id="KW-1185">Reference proteome</keyword>
<dbReference type="CDD" id="cd00093">
    <property type="entry name" value="HTH_XRE"/>
    <property type="match status" value="1"/>
</dbReference>
<dbReference type="Proteomes" id="UP000572863">
    <property type="component" value="Unassembled WGS sequence"/>
</dbReference>
<organism evidence="5 6">
    <name type="scientific">Pseudomonas reactans</name>
    <dbReference type="NCBI Taxonomy" id="117680"/>
    <lineage>
        <taxon>Bacteria</taxon>
        <taxon>Pseudomonadati</taxon>
        <taxon>Pseudomonadota</taxon>
        <taxon>Gammaproteobacteria</taxon>
        <taxon>Pseudomonadales</taxon>
        <taxon>Pseudomonadaceae</taxon>
        <taxon>Pseudomonas</taxon>
    </lineage>
</organism>
<evidence type="ECO:0000313" key="5">
    <source>
        <dbReference type="EMBL" id="NWD94721.1"/>
    </source>
</evidence>
<dbReference type="InterPro" id="IPR001387">
    <property type="entry name" value="Cro/C1-type_HTH"/>
</dbReference>
<dbReference type="InterPro" id="IPR050807">
    <property type="entry name" value="TransReg_Diox_bact_type"/>
</dbReference>
<dbReference type="PANTHER" id="PTHR46797">
    <property type="entry name" value="HTH-TYPE TRANSCRIPTIONAL REGULATOR"/>
    <property type="match status" value="1"/>
</dbReference>
<dbReference type="EMBL" id="JACARY010000013">
    <property type="protein sequence ID" value="NWD94721.1"/>
    <property type="molecule type" value="Genomic_DNA"/>
</dbReference>
<reference evidence="5 6" key="1">
    <citation type="submission" date="2020-04" db="EMBL/GenBank/DDBJ databases">
        <title>Molecular characterization of pseudomonads from Agaricus bisporus reveal novel blotch 2 pathogens in Western Europe.</title>
        <authorList>
            <person name="Taparia T."/>
            <person name="Krijger M."/>
            <person name="Haynes E."/>
            <person name="Elpinstone J.G."/>
            <person name="Noble R."/>
            <person name="Van Der Wolf J."/>
        </authorList>
    </citation>
    <scope>NUCLEOTIDE SEQUENCE [LARGE SCALE GENOMIC DNA]</scope>
    <source>
        <strain evidence="5 6">P7774</strain>
    </source>
</reference>
<dbReference type="PANTHER" id="PTHR46797:SF23">
    <property type="entry name" value="HTH-TYPE TRANSCRIPTIONAL REGULATOR SUTR"/>
    <property type="match status" value="1"/>
</dbReference>
<name>A0ABX2QSC8_9PSED</name>
<dbReference type="SUPFAM" id="SSF47413">
    <property type="entry name" value="lambda repressor-like DNA-binding domains"/>
    <property type="match status" value="1"/>
</dbReference>
<evidence type="ECO:0000259" key="4">
    <source>
        <dbReference type="PROSITE" id="PS50943"/>
    </source>
</evidence>
<dbReference type="Gene3D" id="1.10.260.40">
    <property type="entry name" value="lambda repressor-like DNA-binding domains"/>
    <property type="match status" value="1"/>
</dbReference>
<evidence type="ECO:0000313" key="6">
    <source>
        <dbReference type="Proteomes" id="UP000572863"/>
    </source>
</evidence>
<evidence type="ECO:0000256" key="1">
    <source>
        <dbReference type="ARBA" id="ARBA00023015"/>
    </source>
</evidence>
<dbReference type="Pfam" id="PF01381">
    <property type="entry name" value="HTH_3"/>
    <property type="match status" value="1"/>
</dbReference>